<dbReference type="InterPro" id="IPR009695">
    <property type="entry name" value="Diacylglyc_glucosyltr_N"/>
</dbReference>
<proteinExistence type="inferred from homology"/>
<comment type="similarity">
    <text evidence="2">Belongs to the glycosyltransferase 28 family.</text>
</comment>
<evidence type="ECO:0000256" key="4">
    <source>
        <dbReference type="ARBA" id="ARBA00022679"/>
    </source>
</evidence>
<dbReference type="GO" id="GO:0016758">
    <property type="term" value="F:hexosyltransferase activity"/>
    <property type="evidence" value="ECO:0007669"/>
    <property type="project" value="InterPro"/>
</dbReference>
<keyword evidence="4" id="KW-0808">Transferase</keyword>
<evidence type="ECO:0000256" key="2">
    <source>
        <dbReference type="ARBA" id="ARBA00006962"/>
    </source>
</evidence>
<dbReference type="GO" id="GO:0009247">
    <property type="term" value="P:glycolipid biosynthetic process"/>
    <property type="evidence" value="ECO:0007669"/>
    <property type="project" value="InterPro"/>
</dbReference>
<dbReference type="InterPro" id="IPR007235">
    <property type="entry name" value="Glyco_trans_28_C"/>
</dbReference>
<feature type="domain" description="Diacylglycerol glucosyltransferase N-terminal" evidence="6">
    <location>
        <begin position="13"/>
        <end position="178"/>
    </location>
</feature>
<evidence type="ECO:0000256" key="3">
    <source>
        <dbReference type="ARBA" id="ARBA00022676"/>
    </source>
</evidence>
<dbReference type="PANTHER" id="PTHR43025:SF3">
    <property type="entry name" value="MONOGALACTOSYLDIACYLGLYCEROL SYNTHASE 1, CHLOROPLASTIC"/>
    <property type="match status" value="1"/>
</dbReference>
<name>A0A2T2WH27_9FIRM</name>
<dbReference type="InterPro" id="IPR050519">
    <property type="entry name" value="Glycosyltransf_28_UgtP"/>
</dbReference>
<evidence type="ECO:0000313" key="7">
    <source>
        <dbReference type="EMBL" id="PSR21530.1"/>
    </source>
</evidence>
<dbReference type="Gene3D" id="3.40.50.2000">
    <property type="entry name" value="Glycogen Phosphorylase B"/>
    <property type="match status" value="1"/>
</dbReference>
<keyword evidence="3" id="KW-0328">Glycosyltransferase</keyword>
<gene>
    <name evidence="7" type="ORF">C7B45_10460</name>
</gene>
<comment type="subcellular location">
    <subcellularLocation>
        <location evidence="1">Membrane</location>
    </subcellularLocation>
</comment>
<evidence type="ECO:0000313" key="8">
    <source>
        <dbReference type="Proteomes" id="UP000241848"/>
    </source>
</evidence>
<evidence type="ECO:0000259" key="6">
    <source>
        <dbReference type="Pfam" id="PF06925"/>
    </source>
</evidence>
<dbReference type="PANTHER" id="PTHR43025">
    <property type="entry name" value="MONOGALACTOSYLDIACYLGLYCEROL SYNTHASE"/>
    <property type="match status" value="1"/>
</dbReference>
<feature type="domain" description="Glycosyl transferase family 28 C-terminal" evidence="5">
    <location>
        <begin position="230"/>
        <end position="320"/>
    </location>
</feature>
<accession>A0A2T2WH27</accession>
<dbReference type="AlphaFoldDB" id="A0A2T2WH27"/>
<sequence>MFALFSAGYGMGHHRAADAVCQALKQLFPGEPVEFVDYLSLLPPHLKSATLGVHHALTRHWPWGYGVMYQVTGRLSAIPWWQQLEQGPGAARLAAWITERSPRAIIATHPMPLMGLAGLKQQDLLKHPVIGVITDYVAHPSWIRHGVDGYAVANRRIESLVRQRLGPSVNIRVTGIPIDPAFGRKPSGELLRARWGWDGRPHVLISLGSYGMPRRQALTLVHALDELTPACVLVLLTGRDETLNTILAHEAQSHPDWIVRPYQNNMAEWLQACDVVMTPAGALTLTEVAAVGRPLVIYQPRPGQEWGNAQWFRDQGAAVLAFHPHEACGAVQTLLTQRQTTQHMVEAMRWMVPAEAAQQVAYLVQDLVKPDPTKDP</sequence>
<comment type="caution">
    <text evidence="7">The sequence shown here is derived from an EMBL/GenBank/DDBJ whole genome shotgun (WGS) entry which is preliminary data.</text>
</comment>
<dbReference type="Pfam" id="PF04101">
    <property type="entry name" value="Glyco_tran_28_C"/>
    <property type="match status" value="1"/>
</dbReference>
<dbReference type="Pfam" id="PF06925">
    <property type="entry name" value="MGDG_synth"/>
    <property type="match status" value="1"/>
</dbReference>
<dbReference type="GO" id="GO:0016020">
    <property type="term" value="C:membrane"/>
    <property type="evidence" value="ECO:0007669"/>
    <property type="project" value="UniProtKB-SubCell"/>
</dbReference>
<dbReference type="Proteomes" id="UP000241848">
    <property type="component" value="Unassembled WGS sequence"/>
</dbReference>
<dbReference type="SUPFAM" id="SSF53756">
    <property type="entry name" value="UDP-Glycosyltransferase/glycogen phosphorylase"/>
    <property type="match status" value="1"/>
</dbReference>
<evidence type="ECO:0000256" key="1">
    <source>
        <dbReference type="ARBA" id="ARBA00004370"/>
    </source>
</evidence>
<dbReference type="EMBL" id="PXYV01000032">
    <property type="protein sequence ID" value="PSR21530.1"/>
    <property type="molecule type" value="Genomic_DNA"/>
</dbReference>
<protein>
    <recommendedName>
        <fullName evidence="9">Galactosyldiacylglycerol synthase</fullName>
    </recommendedName>
</protein>
<evidence type="ECO:0008006" key="9">
    <source>
        <dbReference type="Google" id="ProtNLM"/>
    </source>
</evidence>
<reference evidence="7 8" key="1">
    <citation type="journal article" date="2014" name="BMC Genomics">
        <title>Comparison of environmental and isolate Sulfobacillus genomes reveals diverse carbon, sulfur, nitrogen, and hydrogen metabolisms.</title>
        <authorList>
            <person name="Justice N.B."/>
            <person name="Norman A."/>
            <person name="Brown C.T."/>
            <person name="Singh A."/>
            <person name="Thomas B.C."/>
            <person name="Banfield J.F."/>
        </authorList>
    </citation>
    <scope>NUCLEOTIDE SEQUENCE [LARGE SCALE GENOMIC DNA]</scope>
    <source>
        <strain evidence="7">AMDSBA3</strain>
    </source>
</reference>
<evidence type="ECO:0000259" key="5">
    <source>
        <dbReference type="Pfam" id="PF04101"/>
    </source>
</evidence>
<organism evidence="7 8">
    <name type="scientific">Sulfobacillus acidophilus</name>
    <dbReference type="NCBI Taxonomy" id="53633"/>
    <lineage>
        <taxon>Bacteria</taxon>
        <taxon>Bacillati</taxon>
        <taxon>Bacillota</taxon>
        <taxon>Clostridia</taxon>
        <taxon>Eubacteriales</taxon>
        <taxon>Clostridiales Family XVII. Incertae Sedis</taxon>
        <taxon>Sulfobacillus</taxon>
    </lineage>
</organism>